<accession>A0AAF5Q3G7</accession>
<evidence type="ECO:0000313" key="1">
    <source>
        <dbReference type="Proteomes" id="UP000093561"/>
    </source>
</evidence>
<reference evidence="2" key="3">
    <citation type="submission" date="2024-02" db="UniProtKB">
        <authorList>
            <consortium name="WormBaseParasite"/>
        </authorList>
    </citation>
    <scope>IDENTIFICATION</scope>
    <source>
        <strain evidence="2">pt0022</strain>
    </source>
</reference>
<evidence type="ECO:0000313" key="2">
    <source>
        <dbReference type="WBParaSite" id="mrna-Wban_09547"/>
    </source>
</evidence>
<sequence>MRHGNNAVPDDASNFNCRSSSNRKTLERKVITLDNKRRTSVNLRKSIYRTRSKAAITCELPSVSLKPILLNITQKRVQRITMRAKEWIKDKCVHFHSVSHVHEVTPRSGKISGVVKMPESPPTVKELAIREDFNMNTFQNVIVRFLPAISQTFQCHLDEEKVVNEWLEAKSDEGSSGAADNGGKGMVRGDRLRSHSLEIKQNVNEDKENGNLNILNDKENNDEQQFNEASDLQYLRSFLLVVQCIRLKAKGKKWLQDLPNQCRHVVDEEDAFMWDQQKQITDEKKQDKGNKCRRRSLLQKAVSKLPISNHPQTIIVEKESSFSNPMRMENVDQSRYSASAVSCCISLIY</sequence>
<dbReference type="Proteomes" id="UP000093561">
    <property type="component" value="Unassembled WGS sequence"/>
</dbReference>
<name>A0AAF5Q3G7_WUCBA</name>
<organism evidence="1 2">
    <name type="scientific">Wuchereria bancrofti</name>
    <dbReference type="NCBI Taxonomy" id="6293"/>
    <lineage>
        <taxon>Eukaryota</taxon>
        <taxon>Metazoa</taxon>
        <taxon>Ecdysozoa</taxon>
        <taxon>Nematoda</taxon>
        <taxon>Chromadorea</taxon>
        <taxon>Rhabditida</taxon>
        <taxon>Spirurina</taxon>
        <taxon>Spiruromorpha</taxon>
        <taxon>Filarioidea</taxon>
        <taxon>Onchocercidae</taxon>
        <taxon>Wuchereria</taxon>
    </lineage>
</organism>
<dbReference type="WBParaSite" id="mrna-Wban_09547">
    <property type="protein sequence ID" value="mrna-Wban_09547"/>
    <property type="gene ID" value="Wban_09547"/>
</dbReference>
<proteinExistence type="predicted"/>
<reference evidence="1" key="1">
    <citation type="submission" date="2015-03" db="EMBL/GenBank/DDBJ databases">
        <title>Wuchereria bancrofti Genome Sequencing Papua New Guinea Strain.</title>
        <authorList>
            <person name="Small S.T."/>
            <person name="Serre D."/>
            <person name="Zimmerman P.A."/>
        </authorList>
    </citation>
    <scope>NUCLEOTIDE SEQUENCE [LARGE SCALE GENOMIC DNA]</scope>
    <source>
        <strain evidence="1">pt0022</strain>
    </source>
</reference>
<dbReference type="AlphaFoldDB" id="A0AAF5Q3G7"/>
<protein>
    <submittedName>
        <fullName evidence="2">Uncharacterized protein</fullName>
    </submittedName>
</protein>
<reference evidence="1" key="2">
    <citation type="journal article" date="2016" name="Mol. Ecol.">
        <title>Population genomics of the filarial nematode parasite Wuchereria bancrofti from mosquitoes.</title>
        <authorList>
            <person name="Small S.T."/>
            <person name="Reimer L.J."/>
            <person name="Tisch D.J."/>
            <person name="King C.L."/>
            <person name="Christensen B.M."/>
            <person name="Siba P.M."/>
            <person name="Kazura J.W."/>
            <person name="Serre D."/>
            <person name="Zimmerman P.A."/>
        </authorList>
    </citation>
    <scope>NUCLEOTIDE SEQUENCE</scope>
    <source>
        <strain evidence="1">pt0022</strain>
    </source>
</reference>